<dbReference type="GO" id="GO:0005856">
    <property type="term" value="C:cytoskeleton"/>
    <property type="evidence" value="ECO:0007669"/>
    <property type="project" value="UniProtKB-ARBA"/>
</dbReference>
<dbReference type="GO" id="GO:1905515">
    <property type="term" value="P:non-motile cilium assembly"/>
    <property type="evidence" value="ECO:0007669"/>
    <property type="project" value="TreeGrafter"/>
</dbReference>
<evidence type="ECO:0000313" key="10">
    <source>
        <dbReference type="Proteomes" id="UP000694393"/>
    </source>
</evidence>
<dbReference type="InterPro" id="IPR031139">
    <property type="entry name" value="RPGRIP1_fam"/>
</dbReference>
<organism evidence="9 10">
    <name type="scientific">Pelusios castaneus</name>
    <name type="common">West African mud turtle</name>
    <dbReference type="NCBI Taxonomy" id="367368"/>
    <lineage>
        <taxon>Eukaryota</taxon>
        <taxon>Metazoa</taxon>
        <taxon>Chordata</taxon>
        <taxon>Craniata</taxon>
        <taxon>Vertebrata</taxon>
        <taxon>Euteleostomi</taxon>
        <taxon>Archelosauria</taxon>
        <taxon>Testudinata</taxon>
        <taxon>Testudines</taxon>
        <taxon>Pleurodira</taxon>
        <taxon>Pelomedusidae</taxon>
        <taxon>Pelusios</taxon>
    </lineage>
</organism>
<dbReference type="InterPro" id="IPR041091">
    <property type="entry name" value="RPGRIP1_C"/>
</dbReference>
<proteinExistence type="inferred from homology"/>
<dbReference type="CDD" id="cd00030">
    <property type="entry name" value="C2"/>
    <property type="match status" value="1"/>
</dbReference>
<dbReference type="GO" id="GO:0032391">
    <property type="term" value="C:photoreceptor connecting cilium"/>
    <property type="evidence" value="ECO:0007669"/>
    <property type="project" value="TreeGrafter"/>
</dbReference>
<dbReference type="Pfam" id="PF18111">
    <property type="entry name" value="RPGR1_C"/>
    <property type="match status" value="1"/>
</dbReference>
<accession>A0A8C8SEW7</accession>
<comment type="similarity">
    <text evidence="2">Belongs to the RPGRIP1 family.</text>
</comment>
<dbReference type="SMART" id="SM00239">
    <property type="entry name" value="C2"/>
    <property type="match status" value="1"/>
</dbReference>
<protein>
    <submittedName>
        <fullName evidence="9">RPGR interacting protein 1</fullName>
    </submittedName>
</protein>
<evidence type="ECO:0000256" key="2">
    <source>
        <dbReference type="ARBA" id="ARBA00006042"/>
    </source>
</evidence>
<dbReference type="Ensembl" id="ENSPCET00000019920.1">
    <property type="protein sequence ID" value="ENSPCEP00000019264.1"/>
    <property type="gene ID" value="ENSPCEG00000014985.1"/>
</dbReference>
<evidence type="ECO:0000256" key="3">
    <source>
        <dbReference type="ARBA" id="ARBA00023054"/>
    </source>
</evidence>
<feature type="coiled-coil region" evidence="6">
    <location>
        <begin position="377"/>
        <end position="411"/>
    </location>
</feature>
<dbReference type="GO" id="GO:0046548">
    <property type="term" value="P:retinal rod cell development"/>
    <property type="evidence" value="ECO:0007669"/>
    <property type="project" value="TreeGrafter"/>
</dbReference>
<dbReference type="AlphaFoldDB" id="A0A8C8SEW7"/>
<sequence>MALLLLDETAGDLPIRDGSPKSELFPAALTESVAQLRQHMNQVCRVELEDGFLHLHDENQVLKEFACKQEARIKRLGTKLLRFSHKQTQAEGRPGSRARWSGQNLDLDESLEELQERVQDVEQRNKGLRSRLLSYKQQLQLHGCRYRCPYNYIQPRVDTGLCRTHATGKWVIEKPHRGEEWSRTGSLPNSGDPGVLLFPALWPVFLESGEISGEQQLGYLSSPSKRALLFNSPPHWLSTSIPMAGGSGSGSPLLCLSQVQERLWHLEKERDLLKEDYDKLLESFPGHAAVGVGLVIPSGLSASPSFTKVGWGHLYSLLPVSLQPPGPDSFPTETEQEEQFTPCSLSRRLHEMEAAHADTILELEKTRDMLILQHRINRDYQAELEGVMAQAEQEQREHEEKQQKMVRLLDLRCARIRQLEEHLKDVVYGTQPLPLPLAVDGADVEPAKAPLLRRGENLFELHIAGAVLSSVALQRLGDVQPVTFCTYSFYDFETHCTPVVRGVQPRYSFTSQYVVQAEPLFLQYLQGAAACLDLHLATATEHSTLASCGLRFGAVLWSGGRVHATVVLRGPSGENYGTLEYWMRLHLPLEWTMQLHLKSTKALGYLIPQEKGSLENRHMCSTVGKLWLLAAQEPCVLDAEGLWNELQVQIGGCSSLQGRWLGTQPSPYAMYRFFTFPDHDTPIVPSSNNPHFGDQRFFPLRPTAALDRYLRLESLCVYVFDDEDVEPGTYLGKAQIPLLPLAHGHSIIGNFVLTDPAGKPNGSISLSLEWKHRYLPLGTALCQAAQARDPQHDRPWEQLIEVERAALHSQVQNSPAAGLTAIPHDSTLRKWIRPWVEAVVLQEGTMGGVKPRQIQGNQEGPGSRDHASMMADAGQGEDRSLALPSLPPMYLQPQATERIRIEIISLSLHPETTLSEQVQQLYVEYRFPGVPLAETETPLSLGKPHTGREIYFHFSKVIALDPEGASIQRELLFSMLQAELPGQSWLQFMVVSEPTPGVEGECEDVGVSYVDLREILLTGRDVLDPQDLGSAIGRLKVSVEAAAALCAIYCEGRRKAEEE</sequence>
<dbReference type="InterPro" id="IPR035892">
    <property type="entry name" value="C2_domain_sf"/>
</dbReference>
<dbReference type="Gene3D" id="2.60.40.150">
    <property type="entry name" value="C2 domain"/>
    <property type="match status" value="3"/>
</dbReference>
<evidence type="ECO:0000256" key="6">
    <source>
        <dbReference type="SAM" id="Coils"/>
    </source>
</evidence>
<feature type="domain" description="C2" evidence="8">
    <location>
        <begin position="627"/>
        <end position="751"/>
    </location>
</feature>
<keyword evidence="10" id="KW-1185">Reference proteome</keyword>
<dbReference type="Proteomes" id="UP000694393">
    <property type="component" value="Unplaced"/>
</dbReference>
<evidence type="ECO:0000256" key="5">
    <source>
        <dbReference type="ARBA" id="ARBA00023273"/>
    </source>
</evidence>
<evidence type="ECO:0000256" key="4">
    <source>
        <dbReference type="ARBA" id="ARBA00023069"/>
    </source>
</evidence>
<evidence type="ECO:0000256" key="1">
    <source>
        <dbReference type="ARBA" id="ARBA00004138"/>
    </source>
</evidence>
<name>A0A8C8SEW7_9SAUR</name>
<feature type="coiled-coil region" evidence="6">
    <location>
        <begin position="97"/>
        <end position="138"/>
    </location>
</feature>
<reference evidence="9" key="1">
    <citation type="submission" date="2025-08" db="UniProtKB">
        <authorList>
            <consortium name="Ensembl"/>
        </authorList>
    </citation>
    <scope>IDENTIFICATION</scope>
</reference>
<dbReference type="PANTHER" id="PTHR14240">
    <property type="entry name" value="RETINITIS PIGMENTOSA GTPASE REGULATOR-INTERACTING PROTEIN"/>
    <property type="match status" value="1"/>
</dbReference>
<keyword evidence="4" id="KW-0969">Cilium</keyword>
<dbReference type="InterPro" id="IPR021656">
    <property type="entry name" value="C2-C2_1"/>
</dbReference>
<evidence type="ECO:0000256" key="7">
    <source>
        <dbReference type="SAM" id="MobiDB-lite"/>
    </source>
</evidence>
<reference evidence="9" key="2">
    <citation type="submission" date="2025-09" db="UniProtKB">
        <authorList>
            <consortium name="Ensembl"/>
        </authorList>
    </citation>
    <scope>IDENTIFICATION</scope>
</reference>
<evidence type="ECO:0000313" key="9">
    <source>
        <dbReference type="Ensembl" id="ENSPCEP00000019264.1"/>
    </source>
</evidence>
<keyword evidence="5" id="KW-0966">Cell projection</keyword>
<feature type="region of interest" description="Disordered" evidence="7">
    <location>
        <begin position="847"/>
        <end position="874"/>
    </location>
</feature>
<feature type="coiled-coil region" evidence="6">
    <location>
        <begin position="256"/>
        <end position="283"/>
    </location>
</feature>
<dbReference type="Pfam" id="PF11618">
    <property type="entry name" value="C2-C2_1"/>
    <property type="match status" value="1"/>
</dbReference>
<dbReference type="InterPro" id="IPR000008">
    <property type="entry name" value="C2_dom"/>
</dbReference>
<dbReference type="PROSITE" id="PS50004">
    <property type="entry name" value="C2"/>
    <property type="match status" value="1"/>
</dbReference>
<dbReference type="FunFam" id="2.60.40.150:FF:000073">
    <property type="entry name" value="protein fantom isoform X1"/>
    <property type="match status" value="1"/>
</dbReference>
<keyword evidence="3 6" id="KW-0175">Coiled coil</keyword>
<comment type="subcellular location">
    <subcellularLocation>
        <location evidence="1">Cell projection</location>
        <location evidence="1">Cilium</location>
    </subcellularLocation>
</comment>
<evidence type="ECO:0000259" key="8">
    <source>
        <dbReference type="PROSITE" id="PS50004"/>
    </source>
</evidence>
<dbReference type="PANTHER" id="PTHR14240:SF3">
    <property type="entry name" value="X-LINKED RETINITIS PIGMENTOSA GTPASE REGULATOR-INTERACTING PROTEIN 1"/>
    <property type="match status" value="1"/>
</dbReference>
<dbReference type="SUPFAM" id="SSF49562">
    <property type="entry name" value="C2 domain (Calcium/lipid-binding domain, CaLB)"/>
    <property type="match status" value="2"/>
</dbReference>